<dbReference type="InterPro" id="IPR050144">
    <property type="entry name" value="AAE_transporter"/>
</dbReference>
<dbReference type="Proteomes" id="UP000218796">
    <property type="component" value="Unassembled WGS sequence"/>
</dbReference>
<name>A0A2A2M6C4_9GAMM</name>
<dbReference type="GO" id="GO:0005886">
    <property type="term" value="C:plasma membrane"/>
    <property type="evidence" value="ECO:0007669"/>
    <property type="project" value="UniProtKB-SubCell"/>
</dbReference>
<feature type="transmembrane region" description="Helical" evidence="8">
    <location>
        <begin position="26"/>
        <end position="44"/>
    </location>
</feature>
<comment type="subcellular location">
    <subcellularLocation>
        <location evidence="1">Cell membrane</location>
        <topology evidence="1">Multi-pass membrane protein</topology>
    </subcellularLocation>
</comment>
<comment type="similarity">
    <text evidence="2">Belongs to the AAE transporter (TC 2.A.81) family.</text>
</comment>
<comment type="caution">
    <text evidence="10">The sequence shown here is derived from an EMBL/GenBank/DDBJ whole genome shotgun (WGS) entry which is preliminary data.</text>
</comment>
<dbReference type="OrthoDB" id="5166626at2"/>
<protein>
    <recommendedName>
        <fullName evidence="9">YidE/YbjL duplication domain-containing protein</fullName>
    </recommendedName>
</protein>
<evidence type="ECO:0000256" key="7">
    <source>
        <dbReference type="ARBA" id="ARBA00023136"/>
    </source>
</evidence>
<evidence type="ECO:0000256" key="8">
    <source>
        <dbReference type="SAM" id="Phobius"/>
    </source>
</evidence>
<evidence type="ECO:0000313" key="10">
    <source>
        <dbReference type="EMBL" id="PAV93984.1"/>
    </source>
</evidence>
<evidence type="ECO:0000256" key="3">
    <source>
        <dbReference type="ARBA" id="ARBA00022448"/>
    </source>
</evidence>
<keyword evidence="3" id="KW-0813">Transport</keyword>
<dbReference type="InterPro" id="IPR006512">
    <property type="entry name" value="YidE_YbjL"/>
</dbReference>
<dbReference type="Pfam" id="PF06826">
    <property type="entry name" value="Asp-Al_Ex"/>
    <property type="match status" value="1"/>
</dbReference>
<sequence>MFLFAVGYSVGPQFIRAIRSDGMPQVVFTVIVCLSGLGTAILIGKGLHYGGPMTAGLLAGGYSPVV</sequence>
<dbReference type="AlphaFoldDB" id="A0A2A2M6C4"/>
<evidence type="ECO:0000256" key="6">
    <source>
        <dbReference type="ARBA" id="ARBA00022989"/>
    </source>
</evidence>
<gene>
    <name evidence="10" type="ORF">CJD50_23010</name>
</gene>
<dbReference type="PANTHER" id="PTHR30445">
    <property type="entry name" value="K(+)_H(+) ANTIPORTER SUBUNIT KHTT"/>
    <property type="match status" value="1"/>
</dbReference>
<evidence type="ECO:0000259" key="9">
    <source>
        <dbReference type="Pfam" id="PF06826"/>
    </source>
</evidence>
<evidence type="ECO:0000256" key="4">
    <source>
        <dbReference type="ARBA" id="ARBA00022475"/>
    </source>
</evidence>
<keyword evidence="7 8" id="KW-0472">Membrane</keyword>
<evidence type="ECO:0000256" key="1">
    <source>
        <dbReference type="ARBA" id="ARBA00004651"/>
    </source>
</evidence>
<evidence type="ECO:0000256" key="2">
    <source>
        <dbReference type="ARBA" id="ARBA00009854"/>
    </source>
</evidence>
<reference evidence="10 11" key="1">
    <citation type="submission" date="2017-08" db="EMBL/GenBank/DDBJ databases">
        <title>Draft Genome Sequence of Hafnia alvei CITHA-6 Isolated from Raw Bovine Milk.</title>
        <authorList>
            <person name="Culligan E.P."/>
            <person name="Mcsweeney A."/>
            <person name="O'Doherty C."/>
            <person name="Gleeson E."/>
            <person name="O'Riordan D."/>
            <person name="Sleator R.D."/>
        </authorList>
    </citation>
    <scope>NUCLEOTIDE SEQUENCE [LARGE SCALE GENOMIC DNA]</scope>
    <source>
        <strain evidence="10 11">CITHA-6</strain>
    </source>
</reference>
<evidence type="ECO:0000313" key="11">
    <source>
        <dbReference type="Proteomes" id="UP000218796"/>
    </source>
</evidence>
<keyword evidence="6 8" id="KW-1133">Transmembrane helix</keyword>
<dbReference type="PANTHER" id="PTHR30445:SF9">
    <property type="match status" value="1"/>
</dbReference>
<keyword evidence="5 8" id="KW-0812">Transmembrane</keyword>
<evidence type="ECO:0000256" key="5">
    <source>
        <dbReference type="ARBA" id="ARBA00022692"/>
    </source>
</evidence>
<keyword evidence="4" id="KW-1003">Cell membrane</keyword>
<accession>A0A2A2M6C4</accession>
<organism evidence="10 11">
    <name type="scientific">Hafnia paralvei</name>
    <dbReference type="NCBI Taxonomy" id="546367"/>
    <lineage>
        <taxon>Bacteria</taxon>
        <taxon>Pseudomonadati</taxon>
        <taxon>Pseudomonadota</taxon>
        <taxon>Gammaproteobacteria</taxon>
        <taxon>Enterobacterales</taxon>
        <taxon>Hafniaceae</taxon>
        <taxon>Hafnia</taxon>
    </lineage>
</organism>
<dbReference type="EMBL" id="NQMS01000025">
    <property type="protein sequence ID" value="PAV93984.1"/>
    <property type="molecule type" value="Genomic_DNA"/>
</dbReference>
<keyword evidence="11" id="KW-1185">Reference proteome</keyword>
<proteinExistence type="inferred from homology"/>
<feature type="domain" description="YidE/YbjL duplication" evidence="9">
    <location>
        <begin position="1"/>
        <end position="61"/>
    </location>
</feature>